<evidence type="ECO:0000256" key="2">
    <source>
        <dbReference type="SAM" id="SignalP"/>
    </source>
</evidence>
<reference evidence="3" key="1">
    <citation type="submission" date="2022-03" db="EMBL/GenBank/DDBJ databases">
        <title>Pseudomonas marianensis sp. nov., a marine bacterium isolated from deep-sea sediments of the Mariana Trench.</title>
        <authorList>
            <person name="Wei Y."/>
        </authorList>
    </citation>
    <scope>NUCLEOTIDE SEQUENCE</scope>
    <source>
        <strain evidence="3">PS1</strain>
    </source>
</reference>
<dbReference type="SUPFAM" id="SSF53474">
    <property type="entry name" value="alpha/beta-Hydrolases"/>
    <property type="match status" value="1"/>
</dbReference>
<name>A0A9X2AT26_9GAMM</name>
<evidence type="ECO:0000313" key="4">
    <source>
        <dbReference type="Proteomes" id="UP001139682"/>
    </source>
</evidence>
<comment type="caution">
    <text evidence="3">The sequence shown here is derived from an EMBL/GenBank/DDBJ whole genome shotgun (WGS) entry which is preliminary data.</text>
</comment>
<sequence length="342" mass="36797">MTHFRHATRALVLYLAALALTANAADQPSDEQAPAPDAAPAAPAERPGLPSRSEVMASDLLRQLPVGEVIELKTGTETFSALWRPANVGAPKGVLILLPDDGESPDWPRGIGPLRRQLPDHGWHTLSLSLPESERITPTAVTPRETPPTEAPTPEPEAEAEPSEGAPSEAGYLPEQTAPAASEPDEEGSAQQEGEAPVSAPAPLDLAERIDARIEAALAHIRTSQPDVIVMLGQGTGAYWAARYLQQANPGDVSRLILVQPKEPAATEEPLVQRLGTLKIAIGDFYFRTGSSVASARARLDESRRSRHPAYQQVGLQAIEGDRQAEQERLVRRVRGWLDRQG</sequence>
<keyword evidence="4" id="KW-1185">Reference proteome</keyword>
<dbReference type="Proteomes" id="UP001139682">
    <property type="component" value="Unassembled WGS sequence"/>
</dbReference>
<dbReference type="Gene3D" id="3.40.50.1820">
    <property type="entry name" value="alpha/beta hydrolase"/>
    <property type="match status" value="1"/>
</dbReference>
<feature type="region of interest" description="Disordered" evidence="1">
    <location>
        <begin position="26"/>
        <end position="51"/>
    </location>
</feature>
<organism evidence="3 4">
    <name type="scientific">Stutzerimonas marianensis</name>
    <dbReference type="NCBI Taxonomy" id="2929513"/>
    <lineage>
        <taxon>Bacteria</taxon>
        <taxon>Pseudomonadati</taxon>
        <taxon>Pseudomonadota</taxon>
        <taxon>Gammaproteobacteria</taxon>
        <taxon>Pseudomonadales</taxon>
        <taxon>Pseudomonadaceae</taxon>
        <taxon>Stutzerimonas</taxon>
    </lineage>
</organism>
<feature type="region of interest" description="Disordered" evidence="1">
    <location>
        <begin position="126"/>
        <end position="200"/>
    </location>
</feature>
<keyword evidence="2" id="KW-0732">Signal</keyword>
<feature type="chain" id="PRO_5040952918" evidence="2">
    <location>
        <begin position="25"/>
        <end position="342"/>
    </location>
</feature>
<dbReference type="Pfam" id="PF12048">
    <property type="entry name" value="DUF3530"/>
    <property type="match status" value="1"/>
</dbReference>
<feature type="compositionally biased region" description="Pro residues" evidence="1">
    <location>
        <begin position="145"/>
        <end position="155"/>
    </location>
</feature>
<feature type="compositionally biased region" description="Low complexity" evidence="1">
    <location>
        <begin position="26"/>
        <end position="45"/>
    </location>
</feature>
<accession>A0A9X2AT26</accession>
<dbReference type="InterPro" id="IPR029058">
    <property type="entry name" value="AB_hydrolase_fold"/>
</dbReference>
<evidence type="ECO:0000256" key="1">
    <source>
        <dbReference type="SAM" id="MobiDB-lite"/>
    </source>
</evidence>
<dbReference type="GO" id="GO:0016787">
    <property type="term" value="F:hydrolase activity"/>
    <property type="evidence" value="ECO:0007669"/>
    <property type="project" value="UniProtKB-KW"/>
</dbReference>
<dbReference type="AlphaFoldDB" id="A0A9X2AT26"/>
<dbReference type="InterPro" id="IPR022529">
    <property type="entry name" value="DUF3530"/>
</dbReference>
<keyword evidence="3" id="KW-0378">Hydrolase</keyword>
<dbReference type="EMBL" id="JALGRD010000008">
    <property type="protein sequence ID" value="MCJ0974599.1"/>
    <property type="molecule type" value="Genomic_DNA"/>
</dbReference>
<dbReference type="RefSeq" id="WP_243606675.1">
    <property type="nucleotide sequence ID" value="NZ_JALGRD010000008.1"/>
</dbReference>
<evidence type="ECO:0000313" key="3">
    <source>
        <dbReference type="EMBL" id="MCJ0974599.1"/>
    </source>
</evidence>
<proteinExistence type="predicted"/>
<gene>
    <name evidence="3" type="ORF">MST27_14600</name>
</gene>
<protein>
    <submittedName>
        <fullName evidence="3">Alpha/beta hydrolase family protein</fullName>
    </submittedName>
</protein>
<feature type="signal peptide" evidence="2">
    <location>
        <begin position="1"/>
        <end position="24"/>
    </location>
</feature>